<organism evidence="1 2">
    <name type="scientific">Streptomyces hygroscopicus</name>
    <dbReference type="NCBI Taxonomy" id="1912"/>
    <lineage>
        <taxon>Bacteria</taxon>
        <taxon>Bacillati</taxon>
        <taxon>Actinomycetota</taxon>
        <taxon>Actinomycetes</taxon>
        <taxon>Kitasatosporales</taxon>
        <taxon>Streptomycetaceae</taxon>
        <taxon>Streptomyces</taxon>
        <taxon>Streptomyces violaceusniger group</taxon>
    </lineage>
</organism>
<comment type="caution">
    <text evidence="1">The sequence shown here is derived from an EMBL/GenBank/DDBJ whole genome shotgun (WGS) entry which is preliminary data.</text>
</comment>
<proteinExistence type="predicted"/>
<dbReference type="RefSeq" id="WP_143712527.1">
    <property type="nucleotide sequence ID" value="NZ_JBEYAZ010000011.1"/>
</dbReference>
<evidence type="ECO:0000313" key="2">
    <source>
        <dbReference type="Proteomes" id="UP001054854"/>
    </source>
</evidence>
<keyword evidence="2" id="KW-1185">Reference proteome</keyword>
<protein>
    <submittedName>
        <fullName evidence="1">Uncharacterized protein</fullName>
    </submittedName>
</protein>
<gene>
    <name evidence="1" type="ORF">TPA0910_59190</name>
</gene>
<dbReference type="EMBL" id="BNEK01000005">
    <property type="protein sequence ID" value="GHJ31486.1"/>
    <property type="molecule type" value="Genomic_DNA"/>
</dbReference>
<evidence type="ECO:0000313" key="1">
    <source>
        <dbReference type="EMBL" id="GHJ31486.1"/>
    </source>
</evidence>
<name>A0ABQ3U7W2_STRHY</name>
<dbReference type="Proteomes" id="UP001054854">
    <property type="component" value="Unassembled WGS sequence"/>
</dbReference>
<sequence length="72" mass="7507">MRGTHASKVLGDPFTRYLAARPPTVSPALGRLGVTRAEVVEPSCYGAGHEGGVRFAEANGTFDQVLGLLSGH</sequence>
<accession>A0ABQ3U7W2</accession>
<reference evidence="1" key="1">
    <citation type="submission" date="2024-05" db="EMBL/GenBank/DDBJ databases">
        <title>Whole genome shotgun sequence of Streptomyces hygroscopicus NBRC 113678.</title>
        <authorList>
            <person name="Komaki H."/>
            <person name="Tamura T."/>
        </authorList>
    </citation>
    <scope>NUCLEOTIDE SEQUENCE</scope>
    <source>
        <strain evidence="1">N11-34</strain>
    </source>
</reference>